<feature type="domain" description="Peptidase C39" evidence="11">
    <location>
        <begin position="31"/>
        <end position="150"/>
    </location>
</feature>
<dbReference type="GO" id="GO:0005524">
    <property type="term" value="F:ATP binding"/>
    <property type="evidence" value="ECO:0007669"/>
    <property type="project" value="UniProtKB-KW"/>
</dbReference>
<dbReference type="Pfam" id="PF00664">
    <property type="entry name" value="ABC_membrane"/>
    <property type="match status" value="1"/>
</dbReference>
<dbReference type="InterPro" id="IPR003593">
    <property type="entry name" value="AAA+_ATPase"/>
</dbReference>
<dbReference type="GO" id="GO:0015421">
    <property type="term" value="F:ABC-type oligopeptide transporter activity"/>
    <property type="evidence" value="ECO:0007669"/>
    <property type="project" value="TreeGrafter"/>
</dbReference>
<keyword evidence="5" id="KW-0067">ATP-binding</keyword>
<dbReference type="InterPro" id="IPR003439">
    <property type="entry name" value="ABC_transporter-like_ATP-bd"/>
</dbReference>
<dbReference type="PROSITE" id="PS50893">
    <property type="entry name" value="ABC_TRANSPORTER_2"/>
    <property type="match status" value="1"/>
</dbReference>
<dbReference type="GO" id="GO:0005886">
    <property type="term" value="C:plasma membrane"/>
    <property type="evidence" value="ECO:0007669"/>
    <property type="project" value="UniProtKB-SubCell"/>
</dbReference>
<feature type="domain" description="ABC transporter" evidence="9">
    <location>
        <begin position="496"/>
        <end position="708"/>
    </location>
</feature>
<keyword evidence="3" id="KW-0547">Nucleotide-binding</keyword>
<dbReference type="SMART" id="SM00382">
    <property type="entry name" value="AAA"/>
    <property type="match status" value="1"/>
</dbReference>
<dbReference type="InterPro" id="IPR011527">
    <property type="entry name" value="ABC1_TM_dom"/>
</dbReference>
<dbReference type="InterPro" id="IPR017871">
    <property type="entry name" value="ABC_transporter-like_CS"/>
</dbReference>
<comment type="subcellular location">
    <subcellularLocation>
        <location evidence="1">Cell membrane</location>
        <topology evidence="1">Multi-pass membrane protein</topology>
    </subcellularLocation>
</comment>
<evidence type="ECO:0000259" key="10">
    <source>
        <dbReference type="PROSITE" id="PS50929"/>
    </source>
</evidence>
<dbReference type="Gene3D" id="3.40.50.300">
    <property type="entry name" value="P-loop containing nucleotide triphosphate hydrolases"/>
    <property type="match status" value="1"/>
</dbReference>
<dbReference type="CDD" id="cd18567">
    <property type="entry name" value="ABC_6TM_CvaB_RaxB_like"/>
    <property type="match status" value="1"/>
</dbReference>
<evidence type="ECO:0000313" key="12">
    <source>
        <dbReference type="EMBL" id="NOI12080.1"/>
    </source>
</evidence>
<dbReference type="InterPro" id="IPR027417">
    <property type="entry name" value="P-loop_NTPase"/>
</dbReference>
<dbReference type="CDD" id="cd02419">
    <property type="entry name" value="Peptidase_C39C"/>
    <property type="match status" value="1"/>
</dbReference>
<dbReference type="PROSITE" id="PS50929">
    <property type="entry name" value="ABC_TM1F"/>
    <property type="match status" value="1"/>
</dbReference>
<evidence type="ECO:0000313" key="13">
    <source>
        <dbReference type="Proteomes" id="UP000532247"/>
    </source>
</evidence>
<dbReference type="InterPro" id="IPR033838">
    <property type="entry name" value="CvaB_peptidase"/>
</dbReference>
<dbReference type="Gene3D" id="3.90.70.10">
    <property type="entry name" value="Cysteine proteinases"/>
    <property type="match status" value="1"/>
</dbReference>
<dbReference type="Gene3D" id="1.20.1560.10">
    <property type="entry name" value="ABC transporter type 1, transmembrane domain"/>
    <property type="match status" value="1"/>
</dbReference>
<dbReference type="GO" id="GO:0016887">
    <property type="term" value="F:ATP hydrolysis activity"/>
    <property type="evidence" value="ECO:0007669"/>
    <property type="project" value="InterPro"/>
</dbReference>
<feature type="transmembrane region" description="Helical" evidence="8">
    <location>
        <begin position="406"/>
        <end position="426"/>
    </location>
</feature>
<dbReference type="Pfam" id="PF00005">
    <property type="entry name" value="ABC_tran"/>
    <property type="match status" value="1"/>
</dbReference>
<evidence type="ECO:0000256" key="2">
    <source>
        <dbReference type="ARBA" id="ARBA00022692"/>
    </source>
</evidence>
<evidence type="ECO:0000259" key="11">
    <source>
        <dbReference type="PROSITE" id="PS50990"/>
    </source>
</evidence>
<feature type="transmembrane region" description="Helical" evidence="8">
    <location>
        <begin position="217"/>
        <end position="238"/>
    </location>
</feature>
<dbReference type="InterPro" id="IPR036640">
    <property type="entry name" value="ABC1_TM_sf"/>
</dbReference>
<proteinExistence type="predicted"/>
<dbReference type="PROSITE" id="PS00211">
    <property type="entry name" value="ABC_TRANSPORTER_1"/>
    <property type="match status" value="1"/>
</dbReference>
<organism evidence="12 13">
    <name type="scientific">Vibrio alginolyticus</name>
    <dbReference type="NCBI Taxonomy" id="663"/>
    <lineage>
        <taxon>Bacteria</taxon>
        <taxon>Pseudomonadati</taxon>
        <taxon>Pseudomonadota</taxon>
        <taxon>Gammaproteobacteria</taxon>
        <taxon>Vibrionales</taxon>
        <taxon>Vibrionaceae</taxon>
        <taxon>Vibrio</taxon>
    </lineage>
</organism>
<dbReference type="Pfam" id="PF03412">
    <property type="entry name" value="Peptidase_C39"/>
    <property type="match status" value="1"/>
</dbReference>
<reference evidence="12 13" key="1">
    <citation type="submission" date="2019-09" db="EMBL/GenBank/DDBJ databases">
        <title>Draft genome sequencing and comparative genomics of hatchery-associated Vibrios.</title>
        <authorList>
            <person name="Kehlet-Delgado H."/>
            <person name="Mueller R.S."/>
        </authorList>
    </citation>
    <scope>NUCLEOTIDE SEQUENCE [LARGE SCALE GENOMIC DNA]</scope>
    <source>
        <strain evidence="12 13">081416A</strain>
    </source>
</reference>
<keyword evidence="6 8" id="KW-1133">Transmembrane helix</keyword>
<dbReference type="SUPFAM" id="SSF52540">
    <property type="entry name" value="P-loop containing nucleoside triphosphate hydrolases"/>
    <property type="match status" value="1"/>
</dbReference>
<dbReference type="Proteomes" id="UP000532247">
    <property type="component" value="Unassembled WGS sequence"/>
</dbReference>
<name>A0A7Y4B7J6_VIBAL</name>
<dbReference type="InterPro" id="IPR005074">
    <property type="entry name" value="Peptidase_C39"/>
</dbReference>
<accession>A0A7Y4B7J6</accession>
<dbReference type="EMBL" id="VTYF01000028">
    <property type="protein sequence ID" value="NOI12080.1"/>
    <property type="molecule type" value="Genomic_DNA"/>
</dbReference>
<dbReference type="PROSITE" id="PS50990">
    <property type="entry name" value="PEPTIDASE_C39"/>
    <property type="match status" value="1"/>
</dbReference>
<evidence type="ECO:0000256" key="7">
    <source>
        <dbReference type="ARBA" id="ARBA00023136"/>
    </source>
</evidence>
<protein>
    <submittedName>
        <fullName evidence="12">Peptidase domain-containing ABC transporter</fullName>
    </submittedName>
</protein>
<gene>
    <name evidence="12" type="ORF">F0254_25080</name>
</gene>
<dbReference type="GO" id="GO:0006508">
    <property type="term" value="P:proteolysis"/>
    <property type="evidence" value="ECO:0007669"/>
    <property type="project" value="InterPro"/>
</dbReference>
<dbReference type="GO" id="GO:0008234">
    <property type="term" value="F:cysteine-type peptidase activity"/>
    <property type="evidence" value="ECO:0007669"/>
    <property type="project" value="InterPro"/>
</dbReference>
<keyword evidence="4" id="KW-0378">Hydrolase</keyword>
<feature type="domain" description="ABC transmembrane type-1" evidence="10">
    <location>
        <begin position="184"/>
        <end position="463"/>
    </location>
</feature>
<dbReference type="InterPro" id="IPR039421">
    <property type="entry name" value="Type_1_exporter"/>
</dbReference>
<evidence type="ECO:0000259" key="9">
    <source>
        <dbReference type="PROSITE" id="PS50893"/>
    </source>
</evidence>
<sequence>MEVSNISDKITTQSLDLLSFSGLKRVPIILQSEVSECGLACLAMISSFYGHKVNVSSLRSHMKLGLQGMNLKQVIHIADQLHLAGRGVKCEAEDISHLALPCVLHWNLDHFVVLTKVSSRHVYINDPAFGRRKLTLAQFSQSFTGIALELTPTAKFEKNDTSKTIRINQLWEKVTGLKRTLGTLLILSLLLQFSALISPYYMQWVIDNVLLSNDKPLLFVLASGFALLNLVQILISAFRSWIVIRLSSALNIQMGANLFQHMIRLPLLYFEKRHVGDVVSRFSSLNSIRELFTTGLVETFIDGVMAIVVIIMMYLYHPMLATLVLGFVFTSFIIQVFFYYPCRQVTEESIVASAKEDSNFLESIRAIQTIKLFSHESVRQNNWLNRYAEVINTDIRLGKLRISEGVLVNLLSGLESILVVYFGALATMENELTVGMLLAFIAYKGQFTSSMFAFIDNVISFKLLGLHLERLSDIALENRESTDAKAVLPTQIQGHLTVENLAFRYADNTEWVLKSVSFDVKPGECIAITGPSGCGKTTLMKLLLGLLKPTQGKIFLDGIDITTFNLSEYRSCIGSVMQNDSLLSGTIAENITMFDSSLDEKKMLDCCKMACISDDIDLMPMGYHSLVGDMGSAFSGGQLQRLFLARALYKSPKLLCLDESSSHLDENNEISVNNNLAQLGVTKVVIAHRKQTIERADRVIELSKINVLS</sequence>
<dbReference type="PANTHER" id="PTHR43394">
    <property type="entry name" value="ATP-DEPENDENT PERMEASE MDL1, MITOCHONDRIAL"/>
    <property type="match status" value="1"/>
</dbReference>
<feature type="transmembrane region" description="Helical" evidence="8">
    <location>
        <begin position="181"/>
        <end position="202"/>
    </location>
</feature>
<feature type="transmembrane region" description="Helical" evidence="8">
    <location>
        <begin position="320"/>
        <end position="340"/>
    </location>
</feature>
<evidence type="ECO:0000256" key="3">
    <source>
        <dbReference type="ARBA" id="ARBA00022741"/>
    </source>
</evidence>
<evidence type="ECO:0000256" key="1">
    <source>
        <dbReference type="ARBA" id="ARBA00004651"/>
    </source>
</evidence>
<dbReference type="SUPFAM" id="SSF90123">
    <property type="entry name" value="ABC transporter transmembrane region"/>
    <property type="match status" value="1"/>
</dbReference>
<keyword evidence="2 8" id="KW-0812">Transmembrane</keyword>
<evidence type="ECO:0000256" key="5">
    <source>
        <dbReference type="ARBA" id="ARBA00022840"/>
    </source>
</evidence>
<evidence type="ECO:0000256" key="8">
    <source>
        <dbReference type="SAM" id="Phobius"/>
    </source>
</evidence>
<dbReference type="RefSeq" id="WP_171346315.1">
    <property type="nucleotide sequence ID" value="NZ_JAMQVU010000070.1"/>
</dbReference>
<dbReference type="PANTHER" id="PTHR43394:SF1">
    <property type="entry name" value="ATP-BINDING CASSETTE SUB-FAMILY B MEMBER 10, MITOCHONDRIAL"/>
    <property type="match status" value="1"/>
</dbReference>
<evidence type="ECO:0000256" key="4">
    <source>
        <dbReference type="ARBA" id="ARBA00022801"/>
    </source>
</evidence>
<evidence type="ECO:0000256" key="6">
    <source>
        <dbReference type="ARBA" id="ARBA00022989"/>
    </source>
</evidence>
<dbReference type="AlphaFoldDB" id="A0A7Y4B7J6"/>
<feature type="transmembrane region" description="Helical" evidence="8">
    <location>
        <begin position="291"/>
        <end position="314"/>
    </location>
</feature>
<comment type="caution">
    <text evidence="12">The sequence shown here is derived from an EMBL/GenBank/DDBJ whole genome shotgun (WGS) entry which is preliminary data.</text>
</comment>
<keyword evidence="7 8" id="KW-0472">Membrane</keyword>